<comment type="catalytic activity">
    <reaction evidence="7">
        <text>a peptidoglycan chain = a peptidoglycan chain with N-acetyl-1,6-anhydromuramyl-[peptide] at the reducing end + a peptidoglycan chain with N-acetylglucosamine at the non-reducing end.</text>
        <dbReference type="EC" id="4.2.2.29"/>
    </reaction>
</comment>
<dbReference type="NCBIfam" id="TIGR00247">
    <property type="entry name" value="endolytic transglycosylase MltG"/>
    <property type="match status" value="1"/>
</dbReference>
<feature type="transmembrane region" description="Helical" evidence="7">
    <location>
        <begin position="7"/>
        <end position="32"/>
    </location>
</feature>
<keyword evidence="6 7" id="KW-0961">Cell wall biogenesis/degradation</keyword>
<evidence type="ECO:0000256" key="2">
    <source>
        <dbReference type="ARBA" id="ARBA00022692"/>
    </source>
</evidence>
<reference evidence="8" key="1">
    <citation type="submission" date="2020-10" db="EMBL/GenBank/DDBJ databases">
        <authorList>
            <person name="Gilroy R."/>
        </authorList>
    </citation>
    <scope>NUCLEOTIDE SEQUENCE</scope>
    <source>
        <strain evidence="8">10037</strain>
    </source>
</reference>
<dbReference type="GO" id="GO:0005886">
    <property type="term" value="C:plasma membrane"/>
    <property type="evidence" value="ECO:0007669"/>
    <property type="project" value="UniProtKB-SubCell"/>
</dbReference>
<comment type="similarity">
    <text evidence="7">Belongs to the transglycosylase MltG family.</text>
</comment>
<dbReference type="GO" id="GO:0009252">
    <property type="term" value="P:peptidoglycan biosynthetic process"/>
    <property type="evidence" value="ECO:0007669"/>
    <property type="project" value="UniProtKB-UniRule"/>
</dbReference>
<dbReference type="Proteomes" id="UP000823597">
    <property type="component" value="Unassembled WGS sequence"/>
</dbReference>
<keyword evidence="2 7" id="KW-0812">Transmembrane</keyword>
<dbReference type="CDD" id="cd08010">
    <property type="entry name" value="MltG_like"/>
    <property type="match status" value="1"/>
</dbReference>
<reference evidence="8" key="2">
    <citation type="journal article" date="2021" name="PeerJ">
        <title>Extensive microbial diversity within the chicken gut microbiome revealed by metagenomics and culture.</title>
        <authorList>
            <person name="Gilroy R."/>
            <person name="Ravi A."/>
            <person name="Getino M."/>
            <person name="Pursley I."/>
            <person name="Horton D.L."/>
            <person name="Alikhan N.F."/>
            <person name="Baker D."/>
            <person name="Gharbi K."/>
            <person name="Hall N."/>
            <person name="Watson M."/>
            <person name="Adriaenssens E.M."/>
            <person name="Foster-Nyarko E."/>
            <person name="Jarju S."/>
            <person name="Secka A."/>
            <person name="Antonio M."/>
            <person name="Oren A."/>
            <person name="Chaudhuri R.R."/>
            <person name="La Ragione R."/>
            <person name="Hildebrand F."/>
            <person name="Pallen M.J."/>
        </authorList>
    </citation>
    <scope>NUCLEOTIDE SEQUENCE</scope>
    <source>
        <strain evidence="8">10037</strain>
    </source>
</reference>
<comment type="function">
    <text evidence="7">Functions as a peptidoglycan terminase that cleaves nascent peptidoglycan strands endolytically to terminate their elongation.</text>
</comment>
<dbReference type="AlphaFoldDB" id="A0A9D9NAK0"/>
<keyword evidence="3 7" id="KW-1133">Transmembrane helix</keyword>
<dbReference type="GO" id="GO:0071555">
    <property type="term" value="P:cell wall organization"/>
    <property type="evidence" value="ECO:0007669"/>
    <property type="project" value="UniProtKB-KW"/>
</dbReference>
<keyword evidence="4 7" id="KW-0472">Membrane</keyword>
<organism evidence="8 9">
    <name type="scientific">Candidatus Merdivivens pullistercoris</name>
    <dbReference type="NCBI Taxonomy" id="2840873"/>
    <lineage>
        <taxon>Bacteria</taxon>
        <taxon>Pseudomonadati</taxon>
        <taxon>Bacteroidota</taxon>
        <taxon>Bacteroidia</taxon>
        <taxon>Bacteroidales</taxon>
        <taxon>Muribaculaceae</taxon>
        <taxon>Muribaculaceae incertae sedis</taxon>
        <taxon>Candidatus Merdivivens</taxon>
    </lineage>
</organism>
<evidence type="ECO:0000256" key="1">
    <source>
        <dbReference type="ARBA" id="ARBA00022475"/>
    </source>
</evidence>
<comment type="subcellular location">
    <subcellularLocation>
        <location evidence="7">Cell membrane</location>
        <topology evidence="7">Single-pass membrane protein</topology>
    </subcellularLocation>
</comment>
<proteinExistence type="inferred from homology"/>
<dbReference type="InterPro" id="IPR003770">
    <property type="entry name" value="MLTG-like"/>
</dbReference>
<protein>
    <recommendedName>
        <fullName evidence="7">Endolytic murein transglycosylase</fullName>
        <ecNumber evidence="7">4.2.2.29</ecNumber>
    </recommendedName>
    <alternativeName>
        <fullName evidence="7">Peptidoglycan lytic transglycosylase</fullName>
    </alternativeName>
    <alternativeName>
        <fullName evidence="7">Peptidoglycan polymerization terminase</fullName>
    </alternativeName>
</protein>
<evidence type="ECO:0000313" key="9">
    <source>
        <dbReference type="Proteomes" id="UP000823597"/>
    </source>
</evidence>
<dbReference type="EC" id="4.2.2.29" evidence="7"/>
<dbReference type="GO" id="GO:0008932">
    <property type="term" value="F:lytic endotransglycosylase activity"/>
    <property type="evidence" value="ECO:0007669"/>
    <property type="project" value="UniProtKB-UniRule"/>
</dbReference>
<sequence length="352" mass="39518">MGKSRKMLVRVALPCFIAVTGIVAFVLVRYYIDHKASNFTEPYVLYVDDGSTVGSVLDSLNRNAGVIRQGSLVRMADEEGLSGALKQGRYEVKPGMSSAYVVRMIINNWQTETKLTISGYIRDKGRLARVLSRPLQLDSADIAALLNDDAYLSGLGFDSETVLGMVLPDTYHLYWTATPEQVMERLKAEYDRFWNAGRLRKADSLGLTPLEVSILASIVMEESNVKDEYPVIAGVYLNRLRKGMKLQADPTARFATGDFTITRVLYSHTRIDSPYNTYMYHGLPPAPINVPGKAAIDGVLNAADHDYLYFCARPEFDGRHNFAATYSEHKRNARAYQKAYKEWVKKKSANQE</sequence>
<comment type="caution">
    <text evidence="8">The sequence shown here is derived from an EMBL/GenBank/DDBJ whole genome shotgun (WGS) entry which is preliminary data.</text>
</comment>
<keyword evidence="1 7" id="KW-1003">Cell membrane</keyword>
<dbReference type="PANTHER" id="PTHR30518:SF2">
    <property type="entry name" value="ENDOLYTIC MUREIN TRANSGLYCOSYLASE"/>
    <property type="match status" value="1"/>
</dbReference>
<feature type="site" description="Important for catalytic activity" evidence="7">
    <location>
        <position position="222"/>
    </location>
</feature>
<dbReference type="Pfam" id="PF02618">
    <property type="entry name" value="YceG"/>
    <property type="match status" value="1"/>
</dbReference>
<gene>
    <name evidence="7 8" type="primary">mltG</name>
    <name evidence="8" type="ORF">IAB93_08720</name>
</gene>
<evidence type="ECO:0000256" key="7">
    <source>
        <dbReference type="HAMAP-Rule" id="MF_02065"/>
    </source>
</evidence>
<evidence type="ECO:0000256" key="4">
    <source>
        <dbReference type="ARBA" id="ARBA00023136"/>
    </source>
</evidence>
<name>A0A9D9NAK0_9BACT</name>
<evidence type="ECO:0000313" key="8">
    <source>
        <dbReference type="EMBL" id="MBO8466055.1"/>
    </source>
</evidence>
<dbReference type="PANTHER" id="PTHR30518">
    <property type="entry name" value="ENDOLYTIC MUREIN TRANSGLYCOSYLASE"/>
    <property type="match status" value="1"/>
</dbReference>
<evidence type="ECO:0000256" key="3">
    <source>
        <dbReference type="ARBA" id="ARBA00022989"/>
    </source>
</evidence>
<dbReference type="HAMAP" id="MF_02065">
    <property type="entry name" value="MltG"/>
    <property type="match status" value="1"/>
</dbReference>
<keyword evidence="5 7" id="KW-0456">Lyase</keyword>
<accession>A0A9D9NAK0</accession>
<dbReference type="Gene3D" id="3.30.160.60">
    <property type="entry name" value="Classic Zinc Finger"/>
    <property type="match status" value="1"/>
</dbReference>
<evidence type="ECO:0000256" key="6">
    <source>
        <dbReference type="ARBA" id="ARBA00023316"/>
    </source>
</evidence>
<dbReference type="EMBL" id="JADIME010000092">
    <property type="protein sequence ID" value="MBO8466055.1"/>
    <property type="molecule type" value="Genomic_DNA"/>
</dbReference>
<evidence type="ECO:0000256" key="5">
    <source>
        <dbReference type="ARBA" id="ARBA00023239"/>
    </source>
</evidence>